<gene>
    <name evidence="2" type="ORF">BRADI_1g55853v3</name>
</gene>
<protein>
    <submittedName>
        <fullName evidence="2 3">Uncharacterized protein</fullName>
    </submittedName>
</protein>
<name>A0A2K2DRN8_BRADI</name>
<feature type="compositionally biased region" description="Low complexity" evidence="1">
    <location>
        <begin position="108"/>
        <end position="117"/>
    </location>
</feature>
<evidence type="ECO:0000313" key="2">
    <source>
        <dbReference type="EMBL" id="PNT76933.1"/>
    </source>
</evidence>
<keyword evidence="4" id="KW-1185">Reference proteome</keyword>
<reference evidence="3" key="3">
    <citation type="submission" date="2018-08" db="UniProtKB">
        <authorList>
            <consortium name="EnsemblPlants"/>
        </authorList>
    </citation>
    <scope>IDENTIFICATION</scope>
    <source>
        <strain evidence="3">cv. Bd21</strain>
    </source>
</reference>
<sequence length="166" mass="17628">SHGLPYSCHISSWPARSISSHPFAAPAALPPSPAPACAPAWNLRCRCSLGGPGRTFPLPLRAPSTAPSFRPPSSSLTAAPSTPSGACATPSPPNRPSTRRAAIPLRWPRAPSASVCPVPSPLPPPSPPRGQPHPGGRPRRRRRPCRLCQARPCRQRPRPLTARGRR</sequence>
<organism evidence="2">
    <name type="scientific">Brachypodium distachyon</name>
    <name type="common">Purple false brome</name>
    <name type="synonym">Trachynia distachya</name>
    <dbReference type="NCBI Taxonomy" id="15368"/>
    <lineage>
        <taxon>Eukaryota</taxon>
        <taxon>Viridiplantae</taxon>
        <taxon>Streptophyta</taxon>
        <taxon>Embryophyta</taxon>
        <taxon>Tracheophyta</taxon>
        <taxon>Spermatophyta</taxon>
        <taxon>Magnoliopsida</taxon>
        <taxon>Liliopsida</taxon>
        <taxon>Poales</taxon>
        <taxon>Poaceae</taxon>
        <taxon>BOP clade</taxon>
        <taxon>Pooideae</taxon>
        <taxon>Stipodae</taxon>
        <taxon>Brachypodieae</taxon>
        <taxon>Brachypodium</taxon>
    </lineage>
</organism>
<feature type="compositionally biased region" description="Basic residues" evidence="1">
    <location>
        <begin position="136"/>
        <end position="145"/>
    </location>
</feature>
<evidence type="ECO:0000256" key="1">
    <source>
        <dbReference type="SAM" id="MobiDB-lite"/>
    </source>
</evidence>
<reference evidence="2 3" key="1">
    <citation type="journal article" date="2010" name="Nature">
        <title>Genome sequencing and analysis of the model grass Brachypodium distachyon.</title>
        <authorList>
            <consortium name="International Brachypodium Initiative"/>
        </authorList>
    </citation>
    <scope>NUCLEOTIDE SEQUENCE [LARGE SCALE GENOMIC DNA]</scope>
    <source>
        <strain evidence="2 3">Bd21</strain>
    </source>
</reference>
<dbReference type="EMBL" id="CM000880">
    <property type="protein sequence ID" value="PNT76933.1"/>
    <property type="molecule type" value="Genomic_DNA"/>
</dbReference>
<dbReference type="EnsemblPlants" id="PNT76933">
    <property type="protein sequence ID" value="PNT76933"/>
    <property type="gene ID" value="BRADI_1g55853v3"/>
</dbReference>
<reference evidence="2" key="2">
    <citation type="submission" date="2017-06" db="EMBL/GenBank/DDBJ databases">
        <title>WGS assembly of Brachypodium distachyon.</title>
        <authorList>
            <consortium name="The International Brachypodium Initiative"/>
            <person name="Lucas S."/>
            <person name="Harmon-Smith M."/>
            <person name="Lail K."/>
            <person name="Tice H."/>
            <person name="Grimwood J."/>
            <person name="Bruce D."/>
            <person name="Barry K."/>
            <person name="Shu S."/>
            <person name="Lindquist E."/>
            <person name="Wang M."/>
            <person name="Pitluck S."/>
            <person name="Vogel J.P."/>
            <person name="Garvin D.F."/>
            <person name="Mockler T.C."/>
            <person name="Schmutz J."/>
            <person name="Rokhsar D."/>
            <person name="Bevan M.W."/>
        </authorList>
    </citation>
    <scope>NUCLEOTIDE SEQUENCE</scope>
    <source>
        <strain evidence="2">Bd21</strain>
    </source>
</reference>
<feature type="compositionally biased region" description="Basic residues" evidence="1">
    <location>
        <begin position="153"/>
        <end position="166"/>
    </location>
</feature>
<feature type="compositionally biased region" description="Low complexity" evidence="1">
    <location>
        <begin position="71"/>
        <end position="84"/>
    </location>
</feature>
<accession>A0A2K2DRN8</accession>
<evidence type="ECO:0000313" key="3">
    <source>
        <dbReference type="EnsemblPlants" id="PNT76933"/>
    </source>
</evidence>
<evidence type="ECO:0000313" key="4">
    <source>
        <dbReference type="Proteomes" id="UP000008810"/>
    </source>
</evidence>
<dbReference type="InParanoid" id="A0A2K2DRN8"/>
<dbReference type="Proteomes" id="UP000008810">
    <property type="component" value="Chromosome 1"/>
</dbReference>
<feature type="compositionally biased region" description="Pro residues" evidence="1">
    <location>
        <begin position="118"/>
        <end position="131"/>
    </location>
</feature>
<dbReference type="AlphaFoldDB" id="A0A2K2DRN8"/>
<feature type="non-terminal residue" evidence="2">
    <location>
        <position position="1"/>
    </location>
</feature>
<proteinExistence type="predicted"/>
<dbReference type="Gramene" id="PNT76933">
    <property type="protein sequence ID" value="PNT76933"/>
    <property type="gene ID" value="BRADI_1g55853v3"/>
</dbReference>
<feature type="region of interest" description="Disordered" evidence="1">
    <location>
        <begin position="58"/>
        <end position="166"/>
    </location>
</feature>